<feature type="compositionally biased region" description="Low complexity" evidence="1">
    <location>
        <begin position="182"/>
        <end position="199"/>
    </location>
</feature>
<sequence length="199" mass="21645">MANQWLNMYNQNNLPNTQLPFHLSDHDHLSSNNNSDVVSDSTVVTTAVSSATTPPASSSGLNPDGTRVTKPVRKRSRASRRTPTTLLNTDAANFRAMVQQFTGGPSNANSNLHNFVTFGFPCNSQTLFDPASAAAYQVQDPPQQQQQQQSVFQFQNQPPPLMFSLSNSGGGDAFFQQGGGSRSNNNNNNNNNRNYMGGF</sequence>
<dbReference type="InterPro" id="IPR039609">
    <property type="entry name" value="VQ_15/22"/>
</dbReference>
<protein>
    <submittedName>
        <fullName evidence="4">VQ motif-containing protein 22-like</fullName>
    </submittedName>
</protein>
<dbReference type="RefSeq" id="XP_008464691.2">
    <property type="nucleotide sequence ID" value="XM_008466469.2"/>
</dbReference>
<dbReference type="eggNOG" id="ENOG502S4XE">
    <property type="taxonomic scope" value="Eukaryota"/>
</dbReference>
<feature type="compositionally biased region" description="Basic residues" evidence="1">
    <location>
        <begin position="70"/>
        <end position="80"/>
    </location>
</feature>
<dbReference type="PANTHER" id="PTHR33179">
    <property type="entry name" value="VQ MOTIF-CONTAINING PROTEIN"/>
    <property type="match status" value="1"/>
</dbReference>
<dbReference type="GeneID" id="103502514"/>
<dbReference type="Gramene" id="MELO3C026380.2.1">
    <property type="protein sequence ID" value="MELO3C026380.2.1"/>
    <property type="gene ID" value="MELO3C026380.2"/>
</dbReference>
<dbReference type="Pfam" id="PF05678">
    <property type="entry name" value="VQ"/>
    <property type="match status" value="1"/>
</dbReference>
<dbReference type="KEGG" id="cmo:103502514"/>
<accession>A0A1S3CM56</accession>
<reference evidence="4" key="1">
    <citation type="submission" date="2025-08" db="UniProtKB">
        <authorList>
            <consortium name="RefSeq"/>
        </authorList>
    </citation>
    <scope>IDENTIFICATION</scope>
    <source>
        <tissue evidence="4">Stem</tissue>
    </source>
</reference>
<dbReference type="AlphaFoldDB" id="A0A1S3CM56"/>
<dbReference type="InParanoid" id="A0A1S3CM56"/>
<feature type="compositionally biased region" description="Gly residues" evidence="1">
    <location>
        <begin position="168"/>
        <end position="181"/>
    </location>
</feature>
<feature type="compositionally biased region" description="Low complexity" evidence="1">
    <location>
        <begin position="46"/>
        <end position="59"/>
    </location>
</feature>
<feature type="domain" description="VQ" evidence="2">
    <location>
        <begin position="82"/>
        <end position="107"/>
    </location>
</feature>
<dbReference type="InterPro" id="IPR008889">
    <property type="entry name" value="VQ"/>
</dbReference>
<evidence type="ECO:0000259" key="2">
    <source>
        <dbReference type="Pfam" id="PF05678"/>
    </source>
</evidence>
<dbReference type="Proteomes" id="UP001652600">
    <property type="component" value="Chromosome 7"/>
</dbReference>
<gene>
    <name evidence="4" type="primary">LOC103502514</name>
</gene>
<proteinExistence type="predicted"/>
<feature type="region of interest" description="Disordered" evidence="1">
    <location>
        <begin position="157"/>
        <end position="199"/>
    </location>
</feature>
<dbReference type="PANTHER" id="PTHR33179:SF29">
    <property type="entry name" value="OS06G0666400 PROTEIN"/>
    <property type="match status" value="1"/>
</dbReference>
<keyword evidence="3" id="KW-1185">Reference proteome</keyword>
<evidence type="ECO:0000313" key="4">
    <source>
        <dbReference type="RefSeq" id="XP_008464691.2"/>
    </source>
</evidence>
<organism evidence="3 4">
    <name type="scientific">Cucumis melo</name>
    <name type="common">Muskmelon</name>
    <dbReference type="NCBI Taxonomy" id="3656"/>
    <lineage>
        <taxon>Eukaryota</taxon>
        <taxon>Viridiplantae</taxon>
        <taxon>Streptophyta</taxon>
        <taxon>Embryophyta</taxon>
        <taxon>Tracheophyta</taxon>
        <taxon>Spermatophyta</taxon>
        <taxon>Magnoliopsida</taxon>
        <taxon>eudicotyledons</taxon>
        <taxon>Gunneridae</taxon>
        <taxon>Pentapetalae</taxon>
        <taxon>rosids</taxon>
        <taxon>fabids</taxon>
        <taxon>Cucurbitales</taxon>
        <taxon>Cucurbitaceae</taxon>
        <taxon>Benincaseae</taxon>
        <taxon>Cucumis</taxon>
    </lineage>
</organism>
<name>A0A1S3CM56_CUCME</name>
<feature type="region of interest" description="Disordered" evidence="1">
    <location>
        <begin position="46"/>
        <end position="83"/>
    </location>
</feature>
<evidence type="ECO:0000256" key="1">
    <source>
        <dbReference type="SAM" id="MobiDB-lite"/>
    </source>
</evidence>
<evidence type="ECO:0000313" key="3">
    <source>
        <dbReference type="Proteomes" id="UP001652600"/>
    </source>
</evidence>